<keyword evidence="2" id="KW-1185">Reference proteome</keyword>
<evidence type="ECO:0000313" key="2">
    <source>
        <dbReference type="Proteomes" id="UP000569951"/>
    </source>
</evidence>
<comment type="caution">
    <text evidence="1">The sequence shown here is derived from an EMBL/GenBank/DDBJ whole genome shotgun (WGS) entry which is preliminary data.</text>
</comment>
<dbReference type="RefSeq" id="WP_183986922.1">
    <property type="nucleotide sequence ID" value="NZ_JACHHG010000006.1"/>
</dbReference>
<protein>
    <submittedName>
        <fullName evidence="1">Uncharacterized protein</fullName>
    </submittedName>
</protein>
<sequence length="164" mass="18097">MRPHRPLAYAPAGYLQLERYSSLKRFWDLTEGAERTGRRVRPVRGDAEDVCRRVIEGFALEGAGGLVDLERAAAEIEDGLSPHPALLALAAADPEPLKALLSEAYRLEISFALAFTRARDLVLKATSAYKPLEAPGPLPGLSFVPRRFSRDELRFMLHRACGLG</sequence>
<organism evidence="1 2">
    <name type="scientific">Deinobacterium chartae</name>
    <dbReference type="NCBI Taxonomy" id="521158"/>
    <lineage>
        <taxon>Bacteria</taxon>
        <taxon>Thermotogati</taxon>
        <taxon>Deinococcota</taxon>
        <taxon>Deinococci</taxon>
        <taxon>Deinococcales</taxon>
        <taxon>Deinococcaceae</taxon>
        <taxon>Deinobacterium</taxon>
    </lineage>
</organism>
<gene>
    <name evidence="1" type="ORF">HNR42_001905</name>
</gene>
<evidence type="ECO:0000313" key="1">
    <source>
        <dbReference type="EMBL" id="MBB6098471.1"/>
    </source>
</evidence>
<accession>A0A841HY51</accession>
<name>A0A841HY51_9DEIO</name>
<dbReference type="EMBL" id="JACHHG010000006">
    <property type="protein sequence ID" value="MBB6098471.1"/>
    <property type="molecule type" value="Genomic_DNA"/>
</dbReference>
<proteinExistence type="predicted"/>
<dbReference type="Proteomes" id="UP000569951">
    <property type="component" value="Unassembled WGS sequence"/>
</dbReference>
<reference evidence="1 2" key="1">
    <citation type="submission" date="2020-08" db="EMBL/GenBank/DDBJ databases">
        <title>Genomic Encyclopedia of Type Strains, Phase IV (KMG-IV): sequencing the most valuable type-strain genomes for metagenomic binning, comparative biology and taxonomic classification.</title>
        <authorList>
            <person name="Goeker M."/>
        </authorList>
    </citation>
    <scope>NUCLEOTIDE SEQUENCE [LARGE SCALE GENOMIC DNA]</scope>
    <source>
        <strain evidence="1 2">DSM 21458</strain>
    </source>
</reference>
<dbReference type="AlphaFoldDB" id="A0A841HY51"/>